<name>A0A2S6I4U5_9BACT</name>
<sequence length="154" mass="17990">MNWELDELYTLDFFAEEDGLKEMEMQDTSSKYGEEERSRFAKQMRDRTKKVAVELINFVERTPSSPAFNVIRFQLLKSGTSTAANYRAACRARSRAEFFAKMSIVVEETDETVFWLESLNESELKADRVDLKRIGTEYYELVKIFARARKTAKP</sequence>
<dbReference type="Proteomes" id="UP000237662">
    <property type="component" value="Unassembled WGS sequence"/>
</dbReference>
<organism evidence="1 2">
    <name type="scientific">Neolewinella xylanilytica</name>
    <dbReference type="NCBI Taxonomy" id="1514080"/>
    <lineage>
        <taxon>Bacteria</taxon>
        <taxon>Pseudomonadati</taxon>
        <taxon>Bacteroidota</taxon>
        <taxon>Saprospiria</taxon>
        <taxon>Saprospirales</taxon>
        <taxon>Lewinellaceae</taxon>
        <taxon>Neolewinella</taxon>
    </lineage>
</organism>
<keyword evidence="2" id="KW-1185">Reference proteome</keyword>
<dbReference type="NCBIfam" id="TIGR02436">
    <property type="entry name" value="four helix bundle protein"/>
    <property type="match status" value="1"/>
</dbReference>
<proteinExistence type="predicted"/>
<dbReference type="InterPro" id="IPR036583">
    <property type="entry name" value="23S_rRNA_IVS_sf"/>
</dbReference>
<comment type="caution">
    <text evidence="1">The sequence shown here is derived from an EMBL/GenBank/DDBJ whole genome shotgun (WGS) entry which is preliminary data.</text>
</comment>
<protein>
    <submittedName>
        <fullName evidence="1">Four helix bundle protein</fullName>
    </submittedName>
</protein>
<dbReference type="EMBL" id="PTJC01000006">
    <property type="protein sequence ID" value="PPK86186.1"/>
    <property type="molecule type" value="Genomic_DNA"/>
</dbReference>
<reference evidence="1 2" key="1">
    <citation type="submission" date="2018-02" db="EMBL/GenBank/DDBJ databases">
        <title>Genomic Encyclopedia of Archaeal and Bacterial Type Strains, Phase II (KMG-II): from individual species to whole genera.</title>
        <authorList>
            <person name="Goeker M."/>
        </authorList>
    </citation>
    <scope>NUCLEOTIDE SEQUENCE [LARGE SCALE GENOMIC DNA]</scope>
    <source>
        <strain evidence="1 2">DSM 29526</strain>
    </source>
</reference>
<evidence type="ECO:0000313" key="1">
    <source>
        <dbReference type="EMBL" id="PPK86186.1"/>
    </source>
</evidence>
<accession>A0A2S6I4U5</accession>
<dbReference type="InterPro" id="IPR012657">
    <property type="entry name" value="23S_rRNA-intervening_sequence"/>
</dbReference>
<dbReference type="RefSeq" id="WP_245911528.1">
    <property type="nucleotide sequence ID" value="NZ_PTJC01000006.1"/>
</dbReference>
<dbReference type="AlphaFoldDB" id="A0A2S6I4U5"/>
<evidence type="ECO:0000313" key="2">
    <source>
        <dbReference type="Proteomes" id="UP000237662"/>
    </source>
</evidence>
<gene>
    <name evidence="1" type="ORF">CLV84_3105</name>
</gene>
<dbReference type="Gene3D" id="1.20.1440.60">
    <property type="entry name" value="23S rRNA-intervening sequence"/>
    <property type="match status" value="1"/>
</dbReference>
<dbReference type="SUPFAM" id="SSF158446">
    <property type="entry name" value="IVS-encoded protein-like"/>
    <property type="match status" value="1"/>
</dbReference>